<dbReference type="AlphaFoldDB" id="A0A0D0CVT1"/>
<evidence type="ECO:0000313" key="2">
    <source>
        <dbReference type="Proteomes" id="UP000054538"/>
    </source>
</evidence>
<accession>A0A0D0CVT1</accession>
<name>A0A0D0CVT1_9AGAM</name>
<evidence type="ECO:0000313" key="1">
    <source>
        <dbReference type="EMBL" id="KIK75211.1"/>
    </source>
</evidence>
<keyword evidence="2" id="KW-1185">Reference proteome</keyword>
<reference evidence="2" key="2">
    <citation type="submission" date="2015-01" db="EMBL/GenBank/DDBJ databases">
        <title>Evolutionary Origins and Diversification of the Mycorrhizal Mutualists.</title>
        <authorList>
            <consortium name="DOE Joint Genome Institute"/>
            <consortium name="Mycorrhizal Genomics Consortium"/>
            <person name="Kohler A."/>
            <person name="Kuo A."/>
            <person name="Nagy L.G."/>
            <person name="Floudas D."/>
            <person name="Copeland A."/>
            <person name="Barry K.W."/>
            <person name="Cichocki N."/>
            <person name="Veneault-Fourrey C."/>
            <person name="LaButti K."/>
            <person name="Lindquist E.A."/>
            <person name="Lipzen A."/>
            <person name="Lundell T."/>
            <person name="Morin E."/>
            <person name="Murat C."/>
            <person name="Riley R."/>
            <person name="Ohm R."/>
            <person name="Sun H."/>
            <person name="Tunlid A."/>
            <person name="Henrissat B."/>
            <person name="Grigoriev I.V."/>
            <person name="Hibbett D.S."/>
            <person name="Martin F."/>
        </authorList>
    </citation>
    <scope>NUCLEOTIDE SEQUENCE [LARGE SCALE GENOMIC DNA]</scope>
    <source>
        <strain evidence="2">Ve08.2h10</strain>
    </source>
</reference>
<gene>
    <name evidence="1" type="ORF">PAXRUDRAFT_786946</name>
</gene>
<organism evidence="1 2">
    <name type="scientific">Paxillus rubicundulus Ve08.2h10</name>
    <dbReference type="NCBI Taxonomy" id="930991"/>
    <lineage>
        <taxon>Eukaryota</taxon>
        <taxon>Fungi</taxon>
        <taxon>Dikarya</taxon>
        <taxon>Basidiomycota</taxon>
        <taxon>Agaricomycotina</taxon>
        <taxon>Agaricomycetes</taxon>
        <taxon>Agaricomycetidae</taxon>
        <taxon>Boletales</taxon>
        <taxon>Paxilineae</taxon>
        <taxon>Paxillaceae</taxon>
        <taxon>Paxillus</taxon>
    </lineage>
</organism>
<dbReference type="Proteomes" id="UP000054538">
    <property type="component" value="Unassembled WGS sequence"/>
</dbReference>
<dbReference type="EMBL" id="KN828267">
    <property type="protein sequence ID" value="KIK75211.1"/>
    <property type="molecule type" value="Genomic_DNA"/>
</dbReference>
<reference evidence="1 2" key="1">
    <citation type="submission" date="2014-04" db="EMBL/GenBank/DDBJ databases">
        <authorList>
            <consortium name="DOE Joint Genome Institute"/>
            <person name="Kuo A."/>
            <person name="Kohler A."/>
            <person name="Jargeat P."/>
            <person name="Nagy L.G."/>
            <person name="Floudas D."/>
            <person name="Copeland A."/>
            <person name="Barry K.W."/>
            <person name="Cichocki N."/>
            <person name="Veneault-Fourrey C."/>
            <person name="LaButti K."/>
            <person name="Lindquist E.A."/>
            <person name="Lipzen A."/>
            <person name="Lundell T."/>
            <person name="Morin E."/>
            <person name="Murat C."/>
            <person name="Sun H."/>
            <person name="Tunlid A."/>
            <person name="Henrissat B."/>
            <person name="Grigoriev I.V."/>
            <person name="Hibbett D.S."/>
            <person name="Martin F."/>
            <person name="Nordberg H.P."/>
            <person name="Cantor M.N."/>
            <person name="Hua S.X."/>
        </authorList>
    </citation>
    <scope>NUCLEOTIDE SEQUENCE [LARGE SCALE GENOMIC DNA]</scope>
    <source>
        <strain evidence="1 2">Ve08.2h10</strain>
    </source>
</reference>
<sequence length="66" mass="7429">MAACHFSISFPRSWTHPRDNLRCIETACMEIHLTLLQASWRNFLTLSAMILGARCESSDGCNPTQS</sequence>
<proteinExistence type="predicted"/>
<dbReference type="InParanoid" id="A0A0D0CVT1"/>
<dbReference type="HOGENOM" id="CLU_2831910_0_0_1"/>
<protein>
    <submittedName>
        <fullName evidence="1">Uncharacterized protein</fullName>
    </submittedName>
</protein>